<dbReference type="EMBL" id="FTPU01000059">
    <property type="protein sequence ID" value="SIT98607.1"/>
    <property type="molecule type" value="Genomic_DNA"/>
</dbReference>
<protein>
    <submittedName>
        <fullName evidence="4">ISXO2-like transposase domain-containing protein</fullName>
    </submittedName>
</protein>
<keyword evidence="5" id="KW-1185">Reference proteome</keyword>
<evidence type="ECO:0000259" key="1">
    <source>
        <dbReference type="Pfam" id="PF12762"/>
    </source>
</evidence>
<dbReference type="EMBL" id="FTPU01000035">
    <property type="protein sequence ID" value="SIT97914.1"/>
    <property type="molecule type" value="Genomic_DNA"/>
</dbReference>
<proteinExistence type="predicted"/>
<feature type="domain" description="ISXO2-like transposase" evidence="1">
    <location>
        <begin position="2"/>
        <end position="82"/>
    </location>
</feature>
<evidence type="ECO:0000313" key="3">
    <source>
        <dbReference type="EMBL" id="SIT98037.1"/>
    </source>
</evidence>
<dbReference type="Proteomes" id="UP000187261">
    <property type="component" value="Unassembled WGS sequence"/>
</dbReference>
<sequence>TIKESIDNQSIVFTDKSTSYVDISDFVELHITEKSDKETTNETLKWVHITISNAKRNLLGNYHKIKRKYLQLYLNEFIYKLNRRYFGDKLFERLIIANITAV</sequence>
<dbReference type="InterPro" id="IPR024445">
    <property type="entry name" value="Tnp_ISXO2-like"/>
</dbReference>
<gene>
    <name evidence="2" type="ORF">SAMN05660493_02645</name>
    <name evidence="3" type="ORF">SAMN05660493_02768</name>
    <name evidence="4" type="ORF">SAMN05660493_03192</name>
</gene>
<name>A0A1U7PY15_9FLAO</name>
<dbReference type="OrthoDB" id="9783459at2"/>
<reference evidence="5" key="2">
    <citation type="submission" date="2016-10" db="EMBL/GenBank/DDBJ databases">
        <authorList>
            <person name="Varghese N."/>
            <person name="Submissions S."/>
        </authorList>
    </citation>
    <scope>NUCLEOTIDE SEQUENCE [LARGE SCALE GENOMIC DNA]</scope>
    <source>
        <strain evidence="5">DSM 19482</strain>
    </source>
</reference>
<evidence type="ECO:0000313" key="5">
    <source>
        <dbReference type="Proteomes" id="UP000187261"/>
    </source>
</evidence>
<organism evidence="4 5">
    <name type="scientific">Epilithonimonas bovis DSM 19482</name>
    <dbReference type="NCBI Taxonomy" id="1121284"/>
    <lineage>
        <taxon>Bacteria</taxon>
        <taxon>Pseudomonadati</taxon>
        <taxon>Bacteroidota</taxon>
        <taxon>Flavobacteriia</taxon>
        <taxon>Flavobacteriales</taxon>
        <taxon>Weeksellaceae</taxon>
        <taxon>Chryseobacterium group</taxon>
        <taxon>Epilithonimonas</taxon>
    </lineage>
</organism>
<dbReference type="AlphaFoldDB" id="A0A1U7PY15"/>
<reference evidence="4" key="1">
    <citation type="submission" date="2016-10" db="EMBL/GenBank/DDBJ databases">
        <authorList>
            <person name="de Groot N.N."/>
        </authorList>
    </citation>
    <scope>NUCLEOTIDE SEQUENCE [LARGE SCALE GENOMIC DNA]</scope>
    <source>
        <strain evidence="4">DSM 19482</strain>
    </source>
</reference>
<evidence type="ECO:0000313" key="2">
    <source>
        <dbReference type="EMBL" id="SIT97914.1"/>
    </source>
</evidence>
<dbReference type="EMBL" id="FTPU01000038">
    <property type="protein sequence ID" value="SIT98037.1"/>
    <property type="molecule type" value="Genomic_DNA"/>
</dbReference>
<feature type="non-terminal residue" evidence="4">
    <location>
        <position position="1"/>
    </location>
</feature>
<dbReference type="Pfam" id="PF12762">
    <property type="entry name" value="DDE_Tnp_IS1595"/>
    <property type="match status" value="1"/>
</dbReference>
<dbReference type="RefSeq" id="WP_143746027.1">
    <property type="nucleotide sequence ID" value="NZ_FTPU01000035.1"/>
</dbReference>
<dbReference type="NCBIfam" id="NF033547">
    <property type="entry name" value="transpos_IS1595"/>
    <property type="match status" value="1"/>
</dbReference>
<accession>A0A1U7PY15</accession>
<evidence type="ECO:0000313" key="4">
    <source>
        <dbReference type="EMBL" id="SIT98607.1"/>
    </source>
</evidence>